<comment type="caution">
    <text evidence="1">The sequence shown here is derived from an EMBL/GenBank/DDBJ whole genome shotgun (WGS) entry which is preliminary data.</text>
</comment>
<protein>
    <submittedName>
        <fullName evidence="1">Uncharacterized protein</fullName>
    </submittedName>
</protein>
<dbReference type="Proteomes" id="UP000747110">
    <property type="component" value="Unassembled WGS sequence"/>
</dbReference>
<reference evidence="1" key="1">
    <citation type="journal article" date="2021" name="Proc. Natl. Acad. Sci. U.S.A.">
        <title>Three genomes in the algal genus Volvox reveal the fate of a haploid sex-determining region after a transition to homothallism.</title>
        <authorList>
            <person name="Yamamoto K."/>
            <person name="Hamaji T."/>
            <person name="Kawai-Toyooka H."/>
            <person name="Matsuzaki R."/>
            <person name="Takahashi F."/>
            <person name="Nishimura Y."/>
            <person name="Kawachi M."/>
            <person name="Noguchi H."/>
            <person name="Minakuchi Y."/>
            <person name="Umen J.G."/>
            <person name="Toyoda A."/>
            <person name="Nozaki H."/>
        </authorList>
    </citation>
    <scope>NUCLEOTIDE SEQUENCE</scope>
    <source>
        <strain evidence="1">NIES-3786</strain>
    </source>
</reference>
<proteinExistence type="predicted"/>
<evidence type="ECO:0000313" key="2">
    <source>
        <dbReference type="Proteomes" id="UP000747110"/>
    </source>
</evidence>
<accession>A0A8J4FUC5</accession>
<dbReference type="EMBL" id="BNCP01000030">
    <property type="protein sequence ID" value="GIL84626.1"/>
    <property type="molecule type" value="Genomic_DNA"/>
</dbReference>
<evidence type="ECO:0000313" key="1">
    <source>
        <dbReference type="EMBL" id="GIL84626.1"/>
    </source>
</evidence>
<dbReference type="AlphaFoldDB" id="A0A8J4FUC5"/>
<organism evidence="1 2">
    <name type="scientific">Volvox reticuliferus</name>
    <dbReference type="NCBI Taxonomy" id="1737510"/>
    <lineage>
        <taxon>Eukaryota</taxon>
        <taxon>Viridiplantae</taxon>
        <taxon>Chlorophyta</taxon>
        <taxon>core chlorophytes</taxon>
        <taxon>Chlorophyceae</taxon>
        <taxon>CS clade</taxon>
        <taxon>Chlamydomonadales</taxon>
        <taxon>Volvocaceae</taxon>
        <taxon>Volvox</taxon>
    </lineage>
</organism>
<gene>
    <name evidence="1" type="ORF">Vretifemale_13271</name>
</gene>
<sequence length="106" mass="10993">MAVCCRNCALHASICVVHTSNCVCMLVRLYTSVYTSVSPRASFAHNPNPSSILSSFPPLTRLIFAADVSGGCLHKALADLCSDVADAARGVVQEDGGGIVVGAKIL</sequence>
<keyword evidence="2" id="KW-1185">Reference proteome</keyword>
<name>A0A8J4FUC5_9CHLO</name>